<organism evidence="1 2">
    <name type="scientific">Dioscorea cayennensis subsp. rotundata</name>
    <name type="common">White Guinea yam</name>
    <name type="synonym">Dioscorea rotundata</name>
    <dbReference type="NCBI Taxonomy" id="55577"/>
    <lineage>
        <taxon>Eukaryota</taxon>
        <taxon>Viridiplantae</taxon>
        <taxon>Streptophyta</taxon>
        <taxon>Embryophyta</taxon>
        <taxon>Tracheophyta</taxon>
        <taxon>Spermatophyta</taxon>
        <taxon>Magnoliopsida</taxon>
        <taxon>Liliopsida</taxon>
        <taxon>Dioscoreales</taxon>
        <taxon>Dioscoreaceae</taxon>
        <taxon>Dioscorea</taxon>
    </lineage>
</organism>
<proteinExistence type="predicted"/>
<reference evidence="2" key="1">
    <citation type="submission" date="2025-08" db="UniProtKB">
        <authorList>
            <consortium name="RefSeq"/>
        </authorList>
    </citation>
    <scope>IDENTIFICATION</scope>
</reference>
<dbReference type="PANTHER" id="PTHR33735">
    <property type="entry name" value="EXPRESSED PROTEIN"/>
    <property type="match status" value="1"/>
</dbReference>
<evidence type="ECO:0000313" key="1">
    <source>
        <dbReference type="Proteomes" id="UP001515500"/>
    </source>
</evidence>
<dbReference type="PANTHER" id="PTHR33735:SF2">
    <property type="entry name" value="OS09G0468900 PROTEIN"/>
    <property type="match status" value="1"/>
</dbReference>
<name>A0AB40BJK8_DIOCR</name>
<dbReference type="RefSeq" id="XP_039127553.1">
    <property type="nucleotide sequence ID" value="XM_039271619.1"/>
</dbReference>
<dbReference type="AlphaFoldDB" id="A0AB40BJK8"/>
<sequence>MSNTLLPLNPSAFYTFSSSKFRSLVYLISHPYRCVNTTSIRRRCLSVSRASNDDMEVMKNIVETVPSAVPLFLLNLPSWANWLWGALVLLALPFYGRVRRIQDQVEETIETIAEVVESVAEVTEKASSAVADALPDGEIKKAVLEVEHIAQVVDKSAEAVEGFINKIDEIEADVDSLVNPLIKRKASLGEGEEKI</sequence>
<keyword evidence="1" id="KW-1185">Reference proteome</keyword>
<protein>
    <submittedName>
        <fullName evidence="2">Uncharacterized protein LOC120263654</fullName>
    </submittedName>
</protein>
<dbReference type="Proteomes" id="UP001515500">
    <property type="component" value="Chromosome 6"/>
</dbReference>
<accession>A0AB40BJK8</accession>
<dbReference type="GeneID" id="120263654"/>
<gene>
    <name evidence="2" type="primary">LOC120263654</name>
</gene>
<evidence type="ECO:0000313" key="2">
    <source>
        <dbReference type="RefSeq" id="XP_039127553.1"/>
    </source>
</evidence>